<dbReference type="AlphaFoldDB" id="A0A2A9F2X2"/>
<keyword evidence="3" id="KW-0520">NAD</keyword>
<dbReference type="InterPro" id="IPR015815">
    <property type="entry name" value="HIBADH-related"/>
</dbReference>
<dbReference type="Proteomes" id="UP000222106">
    <property type="component" value="Unassembled WGS sequence"/>
</dbReference>
<dbReference type="GO" id="GO:0050661">
    <property type="term" value="F:NADP binding"/>
    <property type="evidence" value="ECO:0007669"/>
    <property type="project" value="InterPro"/>
</dbReference>
<dbReference type="PANTHER" id="PTHR43060">
    <property type="entry name" value="3-HYDROXYISOBUTYRATE DEHYDROGENASE-LIKE 1, MITOCHONDRIAL-RELATED"/>
    <property type="match status" value="1"/>
</dbReference>
<gene>
    <name evidence="7" type="ORF">ATJ97_0042</name>
</gene>
<name>A0A2A9F2X2_9MICO</name>
<evidence type="ECO:0000313" key="8">
    <source>
        <dbReference type="Proteomes" id="UP000222106"/>
    </source>
</evidence>
<feature type="active site" evidence="4">
    <location>
        <position position="174"/>
    </location>
</feature>
<dbReference type="GO" id="GO:0051287">
    <property type="term" value="F:NAD binding"/>
    <property type="evidence" value="ECO:0007669"/>
    <property type="project" value="InterPro"/>
</dbReference>
<dbReference type="Gene3D" id="1.10.1040.10">
    <property type="entry name" value="N-(1-d-carboxylethyl)-l-norvaline Dehydrogenase, domain 2"/>
    <property type="match status" value="1"/>
</dbReference>
<dbReference type="Pfam" id="PF14833">
    <property type="entry name" value="NAD_binding_11"/>
    <property type="match status" value="1"/>
</dbReference>
<evidence type="ECO:0000256" key="4">
    <source>
        <dbReference type="PIRSR" id="PIRSR000103-1"/>
    </source>
</evidence>
<sequence length="303" mass="31490">MTTAPRVGIVGVGRMGWHIAARIAAAGFHVTAFDPRPEVMQEIGSIGLKPAASSRAVAEASDVTILMVLDGQQALDATFGTDGFADGAHSDSILLCMASLRPSDVRALDERADGRFIVLDAPVSGGVEGAKAGSLTVMASGDPEALDAVAPVLKHMSSAIYRLGERPGLGAVMKSINQSMFLASLVSSAEMLIAGVKAGLDPDQVIEVVSRSSGDSWALRNRLPLAWRTNYVSGGALGLMLKDLASGIDLADEAGVDAVSTRAAATVVREAYERHAGRGDDPLIVETLEARSGVMLRERASVL</sequence>
<comment type="caution">
    <text evidence="7">The sequence shown here is derived from an EMBL/GenBank/DDBJ whole genome shotgun (WGS) entry which is preliminary data.</text>
</comment>
<feature type="domain" description="3-hydroxyisobutyrate dehydrogenase-like NAD-binding" evidence="6">
    <location>
        <begin position="168"/>
        <end position="281"/>
    </location>
</feature>
<evidence type="ECO:0000259" key="5">
    <source>
        <dbReference type="Pfam" id="PF03446"/>
    </source>
</evidence>
<dbReference type="GO" id="GO:0016491">
    <property type="term" value="F:oxidoreductase activity"/>
    <property type="evidence" value="ECO:0007669"/>
    <property type="project" value="UniProtKB-KW"/>
</dbReference>
<dbReference type="PANTHER" id="PTHR43060:SF15">
    <property type="entry name" value="3-HYDROXYISOBUTYRATE DEHYDROGENASE-LIKE 1, MITOCHONDRIAL-RELATED"/>
    <property type="match status" value="1"/>
</dbReference>
<dbReference type="InterPro" id="IPR029154">
    <property type="entry name" value="HIBADH-like_NADP-bd"/>
</dbReference>
<evidence type="ECO:0000256" key="2">
    <source>
        <dbReference type="ARBA" id="ARBA00023002"/>
    </source>
</evidence>
<dbReference type="InterPro" id="IPR006115">
    <property type="entry name" value="6PGDH_NADP-bd"/>
</dbReference>
<organism evidence="7 8">
    <name type="scientific">Georgenia soli</name>
    <dbReference type="NCBI Taxonomy" id="638953"/>
    <lineage>
        <taxon>Bacteria</taxon>
        <taxon>Bacillati</taxon>
        <taxon>Actinomycetota</taxon>
        <taxon>Actinomycetes</taxon>
        <taxon>Micrococcales</taxon>
        <taxon>Bogoriellaceae</taxon>
        <taxon>Georgenia</taxon>
    </lineage>
</organism>
<dbReference type="SUPFAM" id="SSF48179">
    <property type="entry name" value="6-phosphogluconate dehydrogenase C-terminal domain-like"/>
    <property type="match status" value="1"/>
</dbReference>
<evidence type="ECO:0000256" key="3">
    <source>
        <dbReference type="ARBA" id="ARBA00023027"/>
    </source>
</evidence>
<keyword evidence="8" id="KW-1185">Reference proteome</keyword>
<dbReference type="Pfam" id="PF03446">
    <property type="entry name" value="NAD_binding_2"/>
    <property type="match status" value="1"/>
</dbReference>
<dbReference type="EMBL" id="PDJI01000001">
    <property type="protein sequence ID" value="PFG45121.1"/>
    <property type="molecule type" value="Genomic_DNA"/>
</dbReference>
<evidence type="ECO:0000313" key="7">
    <source>
        <dbReference type="EMBL" id="PFG45121.1"/>
    </source>
</evidence>
<dbReference type="SUPFAM" id="SSF51735">
    <property type="entry name" value="NAD(P)-binding Rossmann-fold domains"/>
    <property type="match status" value="1"/>
</dbReference>
<proteinExistence type="inferred from homology"/>
<keyword evidence="2" id="KW-0560">Oxidoreductase</keyword>
<comment type="similarity">
    <text evidence="1">Belongs to the HIBADH-related family.</text>
</comment>
<dbReference type="InterPro" id="IPR036291">
    <property type="entry name" value="NAD(P)-bd_dom_sf"/>
</dbReference>
<dbReference type="PIRSF" id="PIRSF000103">
    <property type="entry name" value="HIBADH"/>
    <property type="match status" value="1"/>
</dbReference>
<dbReference type="InterPro" id="IPR013328">
    <property type="entry name" value="6PGD_dom2"/>
</dbReference>
<accession>A0A2A9F2X2</accession>
<feature type="domain" description="6-phosphogluconate dehydrogenase NADP-binding" evidence="5">
    <location>
        <begin position="6"/>
        <end position="163"/>
    </location>
</feature>
<evidence type="ECO:0000256" key="1">
    <source>
        <dbReference type="ARBA" id="ARBA00009080"/>
    </source>
</evidence>
<reference evidence="7 8" key="1">
    <citation type="submission" date="2017-10" db="EMBL/GenBank/DDBJ databases">
        <title>Sequencing the genomes of 1000 actinobacteria strains.</title>
        <authorList>
            <person name="Klenk H.-P."/>
        </authorList>
    </citation>
    <scope>NUCLEOTIDE SEQUENCE [LARGE SCALE GENOMIC DNA]</scope>
    <source>
        <strain evidence="7 8">DSM 21838</strain>
    </source>
</reference>
<protein>
    <submittedName>
        <fullName evidence="7">3-hydroxyisobutyrate dehydrogenase</fullName>
    </submittedName>
</protein>
<dbReference type="InterPro" id="IPR008927">
    <property type="entry name" value="6-PGluconate_DH-like_C_sf"/>
</dbReference>
<evidence type="ECO:0000259" key="6">
    <source>
        <dbReference type="Pfam" id="PF14833"/>
    </source>
</evidence>
<dbReference type="Gene3D" id="3.40.50.720">
    <property type="entry name" value="NAD(P)-binding Rossmann-like Domain"/>
    <property type="match status" value="1"/>
</dbReference>